<dbReference type="SMART" id="SM01212">
    <property type="entry name" value="Fib_alpha"/>
    <property type="match status" value="1"/>
</dbReference>
<gene>
    <name evidence="12" type="primary">LOC103189384</name>
</gene>
<evidence type="ECO:0000259" key="11">
    <source>
        <dbReference type="SMART" id="SM01212"/>
    </source>
</evidence>
<reference evidence="12" key="4">
    <citation type="submission" date="2025-08" db="UniProtKB">
        <authorList>
            <consortium name="Ensembl"/>
        </authorList>
    </citation>
    <scope>IDENTIFICATION</scope>
</reference>
<dbReference type="PANTHER" id="PTHR47221">
    <property type="entry name" value="FIBRINOGEN ALPHA CHAIN"/>
    <property type="match status" value="1"/>
</dbReference>
<protein>
    <submittedName>
        <fullName evidence="12">Fibrinogen alpha-1 chain-like</fullName>
    </submittedName>
</protein>
<keyword evidence="6" id="KW-0094">Blood coagulation</keyword>
<evidence type="ECO:0000256" key="4">
    <source>
        <dbReference type="ARBA" id="ARBA00022729"/>
    </source>
</evidence>
<dbReference type="GO" id="GO:0005201">
    <property type="term" value="F:extracellular matrix structural constituent"/>
    <property type="evidence" value="ECO:0007669"/>
    <property type="project" value="TreeGrafter"/>
</dbReference>
<feature type="compositionally biased region" description="Polar residues" evidence="9">
    <location>
        <begin position="653"/>
        <end position="664"/>
    </location>
</feature>
<dbReference type="InterPro" id="IPR012290">
    <property type="entry name" value="Fibrinogen_a/b/g_coil_dom"/>
</dbReference>
<reference evidence="13" key="3">
    <citation type="journal article" date="2014" name="Nature">
        <title>Elephant shark genome provides unique insights into gnathostome evolution.</title>
        <authorList>
            <consortium name="International Elephant Shark Genome Sequencing Consortium"/>
            <person name="Venkatesh B."/>
            <person name="Lee A.P."/>
            <person name="Ravi V."/>
            <person name="Maurya A.K."/>
            <person name="Lian M.M."/>
            <person name="Swann J.B."/>
            <person name="Ohta Y."/>
            <person name="Flajnik M.F."/>
            <person name="Sutoh Y."/>
            <person name="Kasahara M."/>
            <person name="Hoon S."/>
            <person name="Gangu V."/>
            <person name="Roy S.W."/>
            <person name="Irimia M."/>
            <person name="Korzh V."/>
            <person name="Kondrychyn I."/>
            <person name="Lim Z.W."/>
            <person name="Tay B.H."/>
            <person name="Tohari S."/>
            <person name="Kong K.W."/>
            <person name="Ho S."/>
            <person name="Lorente-Galdos B."/>
            <person name="Quilez J."/>
            <person name="Marques-Bonet T."/>
            <person name="Raney B.J."/>
            <person name="Ingham P.W."/>
            <person name="Tay A."/>
            <person name="Hillier L.W."/>
            <person name="Minx P."/>
            <person name="Boehm T."/>
            <person name="Wilson R.K."/>
            <person name="Brenner S."/>
            <person name="Warren W.C."/>
        </authorList>
    </citation>
    <scope>NUCLEOTIDE SEQUENCE [LARGE SCALE GENOMIC DNA]</scope>
</reference>
<keyword evidence="3" id="KW-0356">Hemostasis</keyword>
<dbReference type="InterPro" id="IPR037579">
    <property type="entry name" value="FIB_ANG-like"/>
</dbReference>
<dbReference type="Ensembl" id="ENSCMIT00000026206.1">
    <property type="protein sequence ID" value="ENSCMIP00000025782.1"/>
    <property type="gene ID" value="ENSCMIG00000011323.1"/>
</dbReference>
<feature type="compositionally biased region" description="Low complexity" evidence="9">
    <location>
        <begin position="708"/>
        <end position="721"/>
    </location>
</feature>
<keyword evidence="5" id="KW-0175">Coiled coil</keyword>
<keyword evidence="13" id="KW-1185">Reference proteome</keyword>
<feature type="compositionally biased region" description="Low complexity" evidence="9">
    <location>
        <begin position="309"/>
        <end position="320"/>
    </location>
</feature>
<keyword evidence="2" id="KW-0964">Secreted</keyword>
<dbReference type="GO" id="GO:0070527">
    <property type="term" value="P:platelet aggregation"/>
    <property type="evidence" value="ECO:0007669"/>
    <property type="project" value="TreeGrafter"/>
</dbReference>
<accession>A0A4W3IAQ5</accession>
<dbReference type="OrthoDB" id="9945370at2759"/>
<keyword evidence="4 10" id="KW-0732">Signal</keyword>
<name>A0A4W3IAQ5_CALMI</name>
<dbReference type="KEGG" id="cmk:103189384"/>
<feature type="compositionally biased region" description="Low complexity" evidence="9">
    <location>
        <begin position="477"/>
        <end position="491"/>
    </location>
</feature>
<evidence type="ECO:0000256" key="2">
    <source>
        <dbReference type="ARBA" id="ARBA00022525"/>
    </source>
</evidence>
<feature type="region of interest" description="Disordered" evidence="9">
    <location>
        <begin position="626"/>
        <end position="668"/>
    </location>
</feature>
<comment type="subcellular location">
    <subcellularLocation>
        <location evidence="1">Secreted</location>
    </subcellularLocation>
</comment>
<dbReference type="Pfam" id="PF08702">
    <property type="entry name" value="Fib_alpha"/>
    <property type="match status" value="1"/>
</dbReference>
<evidence type="ECO:0000313" key="12">
    <source>
        <dbReference type="Ensembl" id="ENSCMIP00000025782.1"/>
    </source>
</evidence>
<organism evidence="12 13">
    <name type="scientific">Callorhinchus milii</name>
    <name type="common">Ghost shark</name>
    <dbReference type="NCBI Taxonomy" id="7868"/>
    <lineage>
        <taxon>Eukaryota</taxon>
        <taxon>Metazoa</taxon>
        <taxon>Chordata</taxon>
        <taxon>Craniata</taxon>
        <taxon>Vertebrata</taxon>
        <taxon>Chondrichthyes</taxon>
        <taxon>Holocephali</taxon>
        <taxon>Chimaeriformes</taxon>
        <taxon>Callorhinchidae</taxon>
        <taxon>Callorhinchus</taxon>
    </lineage>
</organism>
<sequence>MRSALVLGLLVCCTLLHWSESQLTARGARPTQAKDRSRSTKLGCSDESGFSLCSDEDWGPKCPSGCRIQGLMDHEDRKTADRVRKIRQMLDDYSKIYGSTHVSVTDAARRIRETLNEVGDSGTTYYQLVDSLKTRLLSLQERINRQTTKIQSLKRGIFEQFKEITRLEVDIDIKIRSCKGSCAKSFAYSISGESDAQLDKKLGSLHSMSVDRIEYSKPTHVFKMRSLKESDPDSLHKSGMTDSRYPEFWAERDFQIFSLEETPKGGSEASIHSATSTPIRGGASTSGTDYLHTRDRVSTSDTGYFPTKGGASTSGTSYSTTGGGASTSGTDYLHTRDRVSTSDTGYFPTKDRGSTFSTSFSTTGGGASTSGTDYLHTRDRVSTSDTGYLPTRDGTSTSGTSYSTTRGGASTSGTDYLHTRDRVSTSDTGHLPTRDGTSTSGTSYSTTRGGASTSGTDYLHTRDRVSTSDTGYFPKRGGASTSGTSYSTKTDGSFHHQAGSTTSLGGGLVGSSRGVAGTPEPFSDHSYFHTVDRKQTSGIVIGDGGREESRVAHGLGEGTGGRGDIDDTQFHTTHGSRTYTKTTVTKNGKTTERVTMTSGSDGFPEISEFPEFMGSHFDRLRLQSGTEPGTTGMGSRRLTTVTGTKTGKGGSTRDFSALTSSGTKTGKHSIVTESHAVRGTDDFDPFARFEEFRDFHTFDPRQPLPDAGGSVSDGDSSVVGSRTTHSVSWSTQGGDSPDQQSIQRRLKSAMQRMSMDERGEDIPDRKGHI</sequence>
<evidence type="ECO:0000256" key="5">
    <source>
        <dbReference type="ARBA" id="ARBA00023054"/>
    </source>
</evidence>
<evidence type="ECO:0000313" key="13">
    <source>
        <dbReference type="Proteomes" id="UP000314986"/>
    </source>
</evidence>
<evidence type="ECO:0000256" key="7">
    <source>
        <dbReference type="ARBA" id="ARBA00023157"/>
    </source>
</evidence>
<dbReference type="Gene3D" id="1.20.5.50">
    <property type="match status" value="1"/>
</dbReference>
<feature type="compositionally biased region" description="Low complexity" evidence="9">
    <location>
        <begin position="394"/>
        <end position="414"/>
    </location>
</feature>
<dbReference type="GO" id="GO:0030674">
    <property type="term" value="F:protein-macromolecule adaptor activity"/>
    <property type="evidence" value="ECO:0007669"/>
    <property type="project" value="TreeGrafter"/>
</dbReference>
<keyword evidence="7" id="KW-1015">Disulfide bond</keyword>
<feature type="compositionally biased region" description="Basic and acidic residues" evidence="9">
    <location>
        <begin position="522"/>
        <end position="535"/>
    </location>
</feature>
<dbReference type="AlphaFoldDB" id="A0A4W3IAQ5"/>
<dbReference type="PANTHER" id="PTHR47221:SF6">
    <property type="entry name" value="FIBRINOGEN ALPHA CHAIN"/>
    <property type="match status" value="1"/>
</dbReference>
<dbReference type="GeneID" id="103189384"/>
<feature type="region of interest" description="Disordered" evidence="9">
    <location>
        <begin position="265"/>
        <end position="584"/>
    </location>
</feature>
<dbReference type="GO" id="GO:0005102">
    <property type="term" value="F:signaling receptor binding"/>
    <property type="evidence" value="ECO:0007669"/>
    <property type="project" value="InterPro"/>
</dbReference>
<evidence type="ECO:0000256" key="9">
    <source>
        <dbReference type="SAM" id="MobiDB-lite"/>
    </source>
</evidence>
<dbReference type="GeneTree" id="ENSGT00940000157467"/>
<evidence type="ECO:0000256" key="3">
    <source>
        <dbReference type="ARBA" id="ARBA00022696"/>
    </source>
</evidence>
<evidence type="ECO:0000256" key="10">
    <source>
        <dbReference type="SAM" id="SignalP"/>
    </source>
</evidence>
<dbReference type="GO" id="GO:0072377">
    <property type="term" value="P:blood coagulation, common pathway"/>
    <property type="evidence" value="ECO:0007669"/>
    <property type="project" value="TreeGrafter"/>
</dbReference>
<feature type="domain" description="Fibrinogen alpha/beta/gamma chain coiled coil" evidence="11">
    <location>
        <begin position="46"/>
        <end position="190"/>
    </location>
</feature>
<feature type="chain" id="PRO_5021442847" evidence="10">
    <location>
        <begin position="22"/>
        <end position="769"/>
    </location>
</feature>
<dbReference type="GO" id="GO:0034116">
    <property type="term" value="P:positive regulation of heterotypic cell-cell adhesion"/>
    <property type="evidence" value="ECO:0007669"/>
    <property type="project" value="TreeGrafter"/>
</dbReference>
<proteinExistence type="predicted"/>
<reference evidence="13" key="1">
    <citation type="journal article" date="2006" name="Science">
        <title>Ancient noncoding elements conserved in the human genome.</title>
        <authorList>
            <person name="Venkatesh B."/>
            <person name="Kirkness E.F."/>
            <person name="Loh Y.H."/>
            <person name="Halpern A.L."/>
            <person name="Lee A.P."/>
            <person name="Johnson J."/>
            <person name="Dandona N."/>
            <person name="Viswanathan L.D."/>
            <person name="Tay A."/>
            <person name="Venter J.C."/>
            <person name="Strausberg R.L."/>
            <person name="Brenner S."/>
        </authorList>
    </citation>
    <scope>NUCLEOTIDE SEQUENCE [LARGE SCALE GENOMIC DNA]</scope>
</reference>
<reference evidence="12" key="5">
    <citation type="submission" date="2025-09" db="UniProtKB">
        <authorList>
            <consortium name="Ensembl"/>
        </authorList>
    </citation>
    <scope>IDENTIFICATION</scope>
</reference>
<evidence type="ECO:0000256" key="8">
    <source>
        <dbReference type="ARBA" id="ARBA00025974"/>
    </source>
</evidence>
<feature type="compositionally biased region" description="Polar residues" evidence="9">
    <location>
        <begin position="270"/>
        <end position="288"/>
    </location>
</feature>
<feature type="compositionally biased region" description="Basic and acidic residues" evidence="9">
    <location>
        <begin position="754"/>
        <end position="769"/>
    </location>
</feature>
<dbReference type="STRING" id="7868.ENSCMIP00000025782"/>
<dbReference type="GO" id="GO:0051258">
    <property type="term" value="P:protein polymerization"/>
    <property type="evidence" value="ECO:0007669"/>
    <property type="project" value="InterPro"/>
</dbReference>
<feature type="compositionally biased region" description="Low complexity" evidence="9">
    <location>
        <begin position="436"/>
        <end position="456"/>
    </location>
</feature>
<dbReference type="GO" id="GO:0042730">
    <property type="term" value="P:fibrinolysis"/>
    <property type="evidence" value="ECO:0007669"/>
    <property type="project" value="TreeGrafter"/>
</dbReference>
<feature type="region of interest" description="Disordered" evidence="9">
    <location>
        <begin position="697"/>
        <end position="769"/>
    </location>
</feature>
<evidence type="ECO:0000256" key="6">
    <source>
        <dbReference type="ARBA" id="ARBA00023084"/>
    </source>
</evidence>
<dbReference type="InParanoid" id="A0A4W3IAQ5"/>
<dbReference type="SUPFAM" id="SSF58010">
    <property type="entry name" value="Fibrinogen coiled-coil and central regions"/>
    <property type="match status" value="1"/>
</dbReference>
<dbReference type="Proteomes" id="UP000314986">
    <property type="component" value="Unassembled WGS sequence"/>
</dbReference>
<dbReference type="GO" id="GO:0005577">
    <property type="term" value="C:fibrinogen complex"/>
    <property type="evidence" value="ECO:0007669"/>
    <property type="project" value="InterPro"/>
</dbReference>
<feature type="compositionally biased region" description="Polar residues" evidence="9">
    <location>
        <begin position="722"/>
        <end position="743"/>
    </location>
</feature>
<reference evidence="13" key="2">
    <citation type="journal article" date="2007" name="PLoS Biol.">
        <title>Survey sequencing and comparative analysis of the elephant shark (Callorhinchus milii) genome.</title>
        <authorList>
            <person name="Venkatesh B."/>
            <person name="Kirkness E.F."/>
            <person name="Loh Y.H."/>
            <person name="Halpern A.L."/>
            <person name="Lee A.P."/>
            <person name="Johnson J."/>
            <person name="Dandona N."/>
            <person name="Viswanathan L.D."/>
            <person name="Tay A."/>
            <person name="Venter J.C."/>
            <person name="Strausberg R.L."/>
            <person name="Brenner S."/>
        </authorList>
    </citation>
    <scope>NUCLEOTIDE SEQUENCE [LARGE SCALE GENOMIC DNA]</scope>
</reference>
<evidence type="ECO:0000256" key="1">
    <source>
        <dbReference type="ARBA" id="ARBA00004613"/>
    </source>
</evidence>
<comment type="subunit">
    <text evidence="8">Heterohexamer; disulfide linked. Contains 2 sets of 3 non-identical chains (alpha, beta and gamma). The 2 heterotrimers are in head to head conformation with the N-termini in a small central domain.</text>
</comment>
<feature type="signal peptide" evidence="10">
    <location>
        <begin position="1"/>
        <end position="21"/>
    </location>
</feature>